<dbReference type="Proteomes" id="UP001443914">
    <property type="component" value="Unassembled WGS sequence"/>
</dbReference>
<organism evidence="8 9">
    <name type="scientific">Saponaria officinalis</name>
    <name type="common">Common soapwort</name>
    <name type="synonym">Lychnis saponaria</name>
    <dbReference type="NCBI Taxonomy" id="3572"/>
    <lineage>
        <taxon>Eukaryota</taxon>
        <taxon>Viridiplantae</taxon>
        <taxon>Streptophyta</taxon>
        <taxon>Embryophyta</taxon>
        <taxon>Tracheophyta</taxon>
        <taxon>Spermatophyta</taxon>
        <taxon>Magnoliopsida</taxon>
        <taxon>eudicotyledons</taxon>
        <taxon>Gunneridae</taxon>
        <taxon>Pentapetalae</taxon>
        <taxon>Caryophyllales</taxon>
        <taxon>Caryophyllaceae</taxon>
        <taxon>Caryophylleae</taxon>
        <taxon>Saponaria</taxon>
    </lineage>
</organism>
<dbReference type="GO" id="GO:0090575">
    <property type="term" value="C:RNA polymerase II transcription regulator complex"/>
    <property type="evidence" value="ECO:0007669"/>
    <property type="project" value="TreeGrafter"/>
</dbReference>
<proteinExistence type="predicted"/>
<dbReference type="SMART" id="SM00353">
    <property type="entry name" value="HLH"/>
    <property type="match status" value="1"/>
</dbReference>
<dbReference type="CDD" id="cd18914">
    <property type="entry name" value="bHLH_AtORG2_like"/>
    <property type="match status" value="1"/>
</dbReference>
<evidence type="ECO:0000256" key="1">
    <source>
        <dbReference type="ARBA" id="ARBA00004123"/>
    </source>
</evidence>
<keyword evidence="2" id="KW-0805">Transcription regulation</keyword>
<feature type="compositionally biased region" description="Low complexity" evidence="6">
    <location>
        <begin position="63"/>
        <end position="77"/>
    </location>
</feature>
<keyword evidence="5" id="KW-0175">Coiled coil</keyword>
<feature type="domain" description="BHLH" evidence="7">
    <location>
        <begin position="86"/>
        <end position="138"/>
    </location>
</feature>
<keyword evidence="3" id="KW-0804">Transcription</keyword>
<dbReference type="InterPro" id="IPR011598">
    <property type="entry name" value="bHLH_dom"/>
</dbReference>
<dbReference type="PANTHER" id="PTHR13935">
    <property type="entry name" value="ACHAETE-SCUTE TRANSCRIPTION FACTOR-RELATED"/>
    <property type="match status" value="1"/>
</dbReference>
<sequence>MLPFQKPCMLSFQNSTIIDVDQNQNNDEDNILMDYGDASSEVGTLNPSNNQRKGGRGRGRGRGSSSTINSAACSSNTISATNGDQQRKIIHREIERQRRQEMSNLYGSLRSTLPHDYIKGKKSTSDQLEEAVNYIKDLKKNLKELKDKRDYLKTSIESTSSRHKGGVGGLSGNSTPCPGSVVMFPRRDRLDIEINVGYEKDGFSLSIALQVILDEGLGIASYTSTKVDYRFVHNIVCEVSNMACIDIDGLQQRLIVLVC</sequence>
<dbReference type="PROSITE" id="PS50888">
    <property type="entry name" value="BHLH"/>
    <property type="match status" value="1"/>
</dbReference>
<accession>A0AAW1GKW5</accession>
<comment type="caution">
    <text evidence="8">The sequence shown here is derived from an EMBL/GenBank/DDBJ whole genome shotgun (WGS) entry which is preliminary data.</text>
</comment>
<evidence type="ECO:0000259" key="7">
    <source>
        <dbReference type="PROSITE" id="PS50888"/>
    </source>
</evidence>
<dbReference type="GO" id="GO:0046983">
    <property type="term" value="F:protein dimerization activity"/>
    <property type="evidence" value="ECO:0007669"/>
    <property type="project" value="InterPro"/>
</dbReference>
<dbReference type="Gene3D" id="4.10.280.10">
    <property type="entry name" value="Helix-loop-helix DNA-binding domain"/>
    <property type="match status" value="1"/>
</dbReference>
<evidence type="ECO:0000256" key="6">
    <source>
        <dbReference type="SAM" id="MobiDB-lite"/>
    </source>
</evidence>
<keyword evidence="4" id="KW-0539">Nucleus</keyword>
<gene>
    <name evidence="8" type="ORF">RND81_14G122300</name>
</gene>
<feature type="coiled-coil region" evidence="5">
    <location>
        <begin position="121"/>
        <end position="155"/>
    </location>
</feature>
<comment type="subcellular location">
    <subcellularLocation>
        <location evidence="1">Nucleus</location>
    </subcellularLocation>
</comment>
<dbReference type="EMBL" id="JBDFQZ010000014">
    <property type="protein sequence ID" value="KAK9665598.1"/>
    <property type="molecule type" value="Genomic_DNA"/>
</dbReference>
<evidence type="ECO:0000256" key="2">
    <source>
        <dbReference type="ARBA" id="ARBA00023015"/>
    </source>
</evidence>
<feature type="compositionally biased region" description="Polar residues" evidence="6">
    <location>
        <begin position="41"/>
        <end position="52"/>
    </location>
</feature>
<dbReference type="GO" id="GO:0000981">
    <property type="term" value="F:DNA-binding transcription factor activity, RNA polymerase II-specific"/>
    <property type="evidence" value="ECO:0007669"/>
    <property type="project" value="TreeGrafter"/>
</dbReference>
<dbReference type="GO" id="GO:0000977">
    <property type="term" value="F:RNA polymerase II transcription regulatory region sequence-specific DNA binding"/>
    <property type="evidence" value="ECO:0007669"/>
    <property type="project" value="TreeGrafter"/>
</dbReference>
<protein>
    <recommendedName>
        <fullName evidence="7">BHLH domain-containing protein</fullName>
    </recommendedName>
</protein>
<dbReference type="InterPro" id="IPR015660">
    <property type="entry name" value="MASH1/Ascl1a-like"/>
</dbReference>
<reference evidence="8" key="1">
    <citation type="submission" date="2024-03" db="EMBL/GenBank/DDBJ databases">
        <title>WGS assembly of Saponaria officinalis var. Norfolk2.</title>
        <authorList>
            <person name="Jenkins J."/>
            <person name="Shu S."/>
            <person name="Grimwood J."/>
            <person name="Barry K."/>
            <person name="Goodstein D."/>
            <person name="Schmutz J."/>
            <person name="Leebens-Mack J."/>
            <person name="Osbourn A."/>
        </authorList>
    </citation>
    <scope>NUCLEOTIDE SEQUENCE [LARGE SCALE GENOMIC DNA]</scope>
    <source>
        <strain evidence="8">JIC</strain>
    </source>
</reference>
<dbReference type="PANTHER" id="PTHR13935:SF155">
    <property type="entry name" value="TRANSCRIPTION FACTOR BHLH120-LIKE"/>
    <property type="match status" value="1"/>
</dbReference>
<evidence type="ECO:0000256" key="5">
    <source>
        <dbReference type="SAM" id="Coils"/>
    </source>
</evidence>
<evidence type="ECO:0000256" key="4">
    <source>
        <dbReference type="ARBA" id="ARBA00023242"/>
    </source>
</evidence>
<feature type="region of interest" description="Disordered" evidence="6">
    <location>
        <begin position="28"/>
        <end position="84"/>
    </location>
</feature>
<dbReference type="Pfam" id="PF00010">
    <property type="entry name" value="HLH"/>
    <property type="match status" value="1"/>
</dbReference>
<evidence type="ECO:0000256" key="3">
    <source>
        <dbReference type="ARBA" id="ARBA00023163"/>
    </source>
</evidence>
<dbReference type="AlphaFoldDB" id="A0AAW1GKW5"/>
<dbReference type="SUPFAM" id="SSF47459">
    <property type="entry name" value="HLH, helix-loop-helix DNA-binding domain"/>
    <property type="match status" value="1"/>
</dbReference>
<keyword evidence="9" id="KW-1185">Reference proteome</keyword>
<dbReference type="InterPro" id="IPR036638">
    <property type="entry name" value="HLH_DNA-bd_sf"/>
</dbReference>
<evidence type="ECO:0000313" key="9">
    <source>
        <dbReference type="Proteomes" id="UP001443914"/>
    </source>
</evidence>
<name>A0AAW1GKW5_SAPOF</name>
<evidence type="ECO:0000313" key="8">
    <source>
        <dbReference type="EMBL" id="KAK9665598.1"/>
    </source>
</evidence>